<dbReference type="InterPro" id="IPR016130">
    <property type="entry name" value="Tyr_Pase_AS"/>
</dbReference>
<evidence type="ECO:0000313" key="18">
    <source>
        <dbReference type="Proteomes" id="UP001209570"/>
    </source>
</evidence>
<dbReference type="InterPro" id="IPR036865">
    <property type="entry name" value="CRAL-TRIO_dom_sf"/>
</dbReference>
<evidence type="ECO:0000259" key="13">
    <source>
        <dbReference type="PROSITE" id="PS50056"/>
    </source>
</evidence>
<feature type="region of interest" description="Disordered" evidence="11">
    <location>
        <begin position="1293"/>
        <end position="1319"/>
    </location>
</feature>
<dbReference type="Gene3D" id="2.60.40.1110">
    <property type="match status" value="1"/>
</dbReference>
<dbReference type="PROSITE" id="PS50056">
    <property type="entry name" value="TYR_PHOSPHATASE_2"/>
    <property type="match status" value="1"/>
</dbReference>
<evidence type="ECO:0000256" key="3">
    <source>
        <dbReference type="ARBA" id="ARBA00007881"/>
    </source>
</evidence>
<dbReference type="InterPro" id="IPR014020">
    <property type="entry name" value="Tensin_C2-dom"/>
</dbReference>
<evidence type="ECO:0000256" key="5">
    <source>
        <dbReference type="ARBA" id="ARBA00022603"/>
    </source>
</evidence>
<evidence type="ECO:0000259" key="15">
    <source>
        <dbReference type="PROSITE" id="PS51181"/>
    </source>
</evidence>
<keyword evidence="5" id="KW-0489">Methyltransferase</keyword>
<keyword evidence="18" id="KW-1185">Reference proteome</keyword>
<keyword evidence="10" id="KW-0966">Cell projection</keyword>
<evidence type="ECO:0000256" key="2">
    <source>
        <dbReference type="ARBA" id="ARBA00004496"/>
    </source>
</evidence>
<feature type="compositionally biased region" description="Low complexity" evidence="11">
    <location>
        <begin position="1293"/>
        <end position="1314"/>
    </location>
</feature>
<dbReference type="InterPro" id="IPR035892">
    <property type="entry name" value="C2_domain_sf"/>
</dbReference>
<dbReference type="PROSITE" id="PS51181">
    <property type="entry name" value="PPASE_TENSIN"/>
    <property type="match status" value="1"/>
</dbReference>
<feature type="region of interest" description="Disordered" evidence="11">
    <location>
        <begin position="1205"/>
        <end position="1230"/>
    </location>
</feature>
<comment type="subcellular location">
    <subcellularLocation>
        <location evidence="1">Cell projection</location>
        <location evidence="1">Neuron projection</location>
    </subcellularLocation>
    <subcellularLocation>
        <location evidence="2">Cytoplasm</location>
    </subcellularLocation>
</comment>
<dbReference type="Proteomes" id="UP001209570">
    <property type="component" value="Unassembled WGS sequence"/>
</dbReference>
<dbReference type="FunFam" id="3.90.190.10:FF:000029">
    <property type="entry name" value="Phosphatidylinositol 3,4,5-trisphosphate 3-phosphatase and dual-specificity protein phosphatase PTEN"/>
    <property type="match status" value="1"/>
</dbReference>
<evidence type="ECO:0000259" key="16">
    <source>
        <dbReference type="PROSITE" id="PS51182"/>
    </source>
</evidence>
<evidence type="ECO:0000256" key="10">
    <source>
        <dbReference type="ARBA" id="ARBA00023273"/>
    </source>
</evidence>
<evidence type="ECO:0000256" key="6">
    <source>
        <dbReference type="ARBA" id="ARBA00022679"/>
    </source>
</evidence>
<dbReference type="InterPro" id="IPR045101">
    <property type="entry name" value="PTP_PTEN"/>
</dbReference>
<dbReference type="SMART" id="SM00404">
    <property type="entry name" value="PTPc_motif"/>
    <property type="match status" value="1"/>
</dbReference>
<sequence>MSIPMHFLSAMKSGISPSAPATPTLGPVTATRLNPSTLRVRRKRQSGATDEDQSHSDGGMTSRSAAGRNPLSPLQRLRARRAGTADSESDASPPLRPSLMRATTVGSPRSLPPRQPVMQRDASVPSSPSLDDVTLDTPPRVAIRYGDQIRLFGRSKYVSTTDGGGYVGTFEISKRFHSQRPGELACLPPVLHSGALMFRPSTFTIVSTSGLAVGQPVRYGEVIVLVDDRGRVWNNKISAGPSTLNGYFGPREPNTPGEMYLSFYRLEDDEDSGSSSDSDDEDGFLLSSLSTLTKTVAETTFGKPTQVELELAATAFQTIGSWVFYGDRNVIIDVADSNRMRSKFNRVVTHHRKNDELAVRGGYLRCDGRGKPILFELHGLPLPIIQSIDVCNSVAESADERDRARSAPEDTSEADSVHEPSLCVPLSSGPVMIGQPIEIRDMLPSSVVSVQFSDGGLLKVPFRRFVEAADAPFWRIVLGGNRPMRVQMLAQRAPQKRHSVNIKGTLRQTYPELFKLFCGIVVVCSSLAAGLTWLLQWHVSLPALLTGASATVAVFLVELFTPGSIIKSHRSAVDGKPGDGSYSDWKLTILAVEASETERIESAPTVASRKQSALIPNVPKCFVVAENGNLAKATERFETTMAWRKEVEADAILSIPQTHYDVIKQCYHQYLHKRDKLGHPIYIEKIGSINMKQMQKAGITQDDLFRHYLFTMEFTLKYVANKYVANKVCPCDACAASETQKLFIILDARGIGMKDISGDGADFIRKCTGIMQRHYPQRSYKIFFVNVPSWFGMAWKGIKPLLNEATRAKTNIVTEAETADALLAHVDAANLPKEYGGSCVCSGGCEENSSFQQLQRKLVQSVLNSRPFDADDTSLEECLFPSVESEAETRDSSSSTGCKPDLLIAGDCDEADVAMPVDDFHEEILMGGYLLKRPVKHKHFNPMWHRRYFILHAHALTFAKDPSCDVYQTIPLVRGTVVRKSKGNNTLELVTPRMAKNNHSLVLYAPTAATYNKWVDALQAKEELNQYWYSCDTVETLASEVVEQTSASGRCAFLSTPSIYFAVKAKQAAPTRAFIYFAVKAKQAAPTRALYLFDFDAKFAAEGSSFVHYDFHHPEKIPEALHGSMDLVTIDPPFITKEVWRQYATAAKLLLKPDSGKILLSTIAENESMILDLLGCRLLPFKPSIPHLVYQYALFANYESSRLAASNPELEEEEEEEEEEEKAPEPTAVATSVGSLLAISSTTRSSEWRGSGCGSMLLNFNKCSRVDEHAVVSLGDSGVVPVPVPVAVAVAVAAPPSPSSRSSRQSSPPRSPSSTPKVTPLVQLQDLKIQIPEDPSPDAWSHASPPPPASPSRSSSSSRVRPDATDSILAALSTPSPGAGSVPATPTAPPSSPASASGSAPGTPRLRRSLGDKSQSQMQSMSVMSFRIKQLVSKEKRRFEDGGFNLDLTYVTPRLIALGYPAENLEGIYRNHYKDVYNFFEQRHGDHYKIYNLCSERSYDKHKFHQRVAEYPFDDHCPPPLALFAPFCRDVDEWLHAHPDNVAAVHCKAGKGRTGVMICAYMLYTRTWRSAHGALSFFAVARSLKQEGVTIPSQRRFVEYFSAMCERADDIADDADAAREREREMTTEQYHQTWLETMAGRGLMAQAPRPPLSLEPTAPPSRRLVLTAVRLRGVYAHKRIDPRVFVECGLGAKREPLGAELSGAFVERSAGPQSKDQDVDGGGAKCVELELQCADSGVVVCDEVRVTLRLRAGGKLGHFWFHTAFVPRDAMALVLKKHEIDKAMKDAKKGHKLVAAGFGVELRFADATADAVSCLRPQSLRRRAPSPSVSPSSTPPSTPKGFSLRFFTPRHRDATHHDVTAAVHVHTGNPADS</sequence>
<keyword evidence="9" id="KW-0443">Lipid metabolism</keyword>
<evidence type="ECO:0000313" key="17">
    <source>
        <dbReference type="EMBL" id="KAJ0397536.1"/>
    </source>
</evidence>
<dbReference type="PROSITE" id="PS51182">
    <property type="entry name" value="C2_TENSIN"/>
    <property type="match status" value="1"/>
</dbReference>
<dbReference type="InterPro" id="IPR029021">
    <property type="entry name" value="Prot-tyrosine_phosphatase-like"/>
</dbReference>
<comment type="similarity">
    <text evidence="3">Belongs to the PTEN phosphatase protein family.</text>
</comment>
<dbReference type="CDD" id="cd00170">
    <property type="entry name" value="SEC14"/>
    <property type="match status" value="1"/>
</dbReference>
<dbReference type="InterPro" id="IPR041370">
    <property type="entry name" value="Mlase_EEF1AKMT1/ZCCHC4"/>
</dbReference>
<dbReference type="InterPro" id="IPR003595">
    <property type="entry name" value="Tyr_Pase_cat"/>
</dbReference>
<dbReference type="InterPro" id="IPR001849">
    <property type="entry name" value="PH_domain"/>
</dbReference>
<feature type="region of interest" description="Disordered" evidence="11">
    <location>
        <begin position="1332"/>
        <end position="1419"/>
    </location>
</feature>
<evidence type="ECO:0000259" key="14">
    <source>
        <dbReference type="PROSITE" id="PS50191"/>
    </source>
</evidence>
<dbReference type="SUPFAM" id="SSF52799">
    <property type="entry name" value="(Phosphotyrosine protein) phosphatases II"/>
    <property type="match status" value="1"/>
</dbReference>
<feature type="region of interest" description="Disordered" evidence="11">
    <location>
        <begin position="399"/>
        <end position="419"/>
    </location>
</feature>
<comment type="caution">
    <text evidence="17">The sequence shown here is derived from an EMBL/GenBank/DDBJ whole genome shotgun (WGS) entry which is preliminary data.</text>
</comment>
<feature type="compositionally biased region" description="Basic and acidic residues" evidence="11">
    <location>
        <begin position="399"/>
        <end position="408"/>
    </location>
</feature>
<dbReference type="SUPFAM" id="SSF52087">
    <property type="entry name" value="CRAL/TRIO domain"/>
    <property type="match status" value="1"/>
</dbReference>
<feature type="domain" description="Tyrosine specific protein phosphatases" evidence="13">
    <location>
        <begin position="1522"/>
        <end position="1596"/>
    </location>
</feature>
<gene>
    <name evidence="17" type="ORF">P43SY_003397</name>
</gene>
<dbReference type="Pfam" id="PF00650">
    <property type="entry name" value="CRAL_TRIO"/>
    <property type="match status" value="1"/>
</dbReference>
<dbReference type="PROSITE" id="PS00383">
    <property type="entry name" value="TYR_PHOSPHATASE_1"/>
    <property type="match status" value="1"/>
</dbReference>
<dbReference type="InterPro" id="IPR000387">
    <property type="entry name" value="Tyr_Pase_dom"/>
</dbReference>
<proteinExistence type="inferred from homology"/>
<accession>A0AAD5M024</accession>
<dbReference type="CDD" id="cd14509">
    <property type="entry name" value="PTP_PTEN"/>
    <property type="match status" value="1"/>
</dbReference>
<dbReference type="Gene3D" id="3.40.525.10">
    <property type="entry name" value="CRAL-TRIO lipid binding domain"/>
    <property type="match status" value="1"/>
</dbReference>
<feature type="region of interest" description="Disordered" evidence="11">
    <location>
        <begin position="1819"/>
        <end position="1845"/>
    </location>
</feature>
<dbReference type="GO" id="GO:0004721">
    <property type="term" value="F:phosphoprotein phosphatase activity"/>
    <property type="evidence" value="ECO:0007669"/>
    <property type="project" value="UniProtKB-KW"/>
</dbReference>
<feature type="domain" description="Phosphatase tensin-type" evidence="15">
    <location>
        <begin position="1437"/>
        <end position="1608"/>
    </location>
</feature>
<feature type="domain" description="C2 tensin-type" evidence="16">
    <location>
        <begin position="1661"/>
        <end position="1807"/>
    </location>
</feature>
<organism evidence="17 18">
    <name type="scientific">Pythium insidiosum</name>
    <name type="common">Pythiosis disease agent</name>
    <dbReference type="NCBI Taxonomy" id="114742"/>
    <lineage>
        <taxon>Eukaryota</taxon>
        <taxon>Sar</taxon>
        <taxon>Stramenopiles</taxon>
        <taxon>Oomycota</taxon>
        <taxon>Peronosporomycetes</taxon>
        <taxon>Pythiales</taxon>
        <taxon>Pythiaceae</taxon>
        <taxon>Pythium</taxon>
    </lineage>
</organism>
<evidence type="ECO:0000256" key="1">
    <source>
        <dbReference type="ARBA" id="ARBA00004487"/>
    </source>
</evidence>
<dbReference type="Pfam" id="PF00169">
    <property type="entry name" value="PH"/>
    <property type="match status" value="1"/>
</dbReference>
<feature type="domain" description="PH" evidence="12">
    <location>
        <begin position="923"/>
        <end position="1023"/>
    </location>
</feature>
<evidence type="ECO:0000259" key="12">
    <source>
        <dbReference type="PROSITE" id="PS50003"/>
    </source>
</evidence>
<dbReference type="InterPro" id="IPR011993">
    <property type="entry name" value="PH-like_dom_sf"/>
</dbReference>
<dbReference type="InterPro" id="IPR051281">
    <property type="entry name" value="Dual-spec_lipid-protein_phosph"/>
</dbReference>
<protein>
    <recommendedName>
        <fullName evidence="19">Phosphatidylinositol-3,4,5-trisphosphate 3-phosphatase</fullName>
    </recommendedName>
</protein>
<dbReference type="EMBL" id="JAKCXM010000247">
    <property type="protein sequence ID" value="KAJ0397536.1"/>
    <property type="molecule type" value="Genomic_DNA"/>
</dbReference>
<dbReference type="SUPFAM" id="SSF50729">
    <property type="entry name" value="PH domain-like"/>
    <property type="match status" value="1"/>
</dbReference>
<dbReference type="PANTHER" id="PTHR12305:SF60">
    <property type="entry name" value="PHOSPHATIDYLINOSITOL 3,4,5-TRISPHOSPHATE 3-PHOSPHATASE TPTE2-RELATED"/>
    <property type="match status" value="1"/>
</dbReference>
<dbReference type="GO" id="GO:0008168">
    <property type="term" value="F:methyltransferase activity"/>
    <property type="evidence" value="ECO:0007669"/>
    <property type="project" value="UniProtKB-KW"/>
</dbReference>
<feature type="domain" description="CRAL-TRIO" evidence="14">
    <location>
        <begin position="659"/>
        <end position="843"/>
    </location>
</feature>
<keyword evidence="4" id="KW-0963">Cytoplasm</keyword>
<dbReference type="SMART" id="SM01326">
    <property type="entry name" value="PTEN_C2"/>
    <property type="match status" value="1"/>
</dbReference>
<keyword evidence="8" id="KW-0904">Protein phosphatase</keyword>
<dbReference type="GO" id="GO:0016314">
    <property type="term" value="F:phosphatidylinositol-3,4,5-trisphosphate 3-phosphatase activity"/>
    <property type="evidence" value="ECO:0007669"/>
    <property type="project" value="TreeGrafter"/>
</dbReference>
<name>A0AAD5M024_PYTIN</name>
<keyword evidence="6" id="KW-0808">Transferase</keyword>
<dbReference type="SMART" id="SM00233">
    <property type="entry name" value="PH"/>
    <property type="match status" value="1"/>
</dbReference>
<evidence type="ECO:0000256" key="9">
    <source>
        <dbReference type="ARBA" id="ARBA00023098"/>
    </source>
</evidence>
<evidence type="ECO:0000256" key="4">
    <source>
        <dbReference type="ARBA" id="ARBA00022490"/>
    </source>
</evidence>
<dbReference type="PROSITE" id="PS50003">
    <property type="entry name" value="PH_DOMAIN"/>
    <property type="match status" value="1"/>
</dbReference>
<dbReference type="InterPro" id="IPR029023">
    <property type="entry name" value="Tensin_phosphatase"/>
</dbReference>
<dbReference type="InterPro" id="IPR001251">
    <property type="entry name" value="CRAL-TRIO_dom"/>
</dbReference>
<dbReference type="GO" id="GO:0032259">
    <property type="term" value="P:methylation"/>
    <property type="evidence" value="ECO:0007669"/>
    <property type="project" value="UniProtKB-KW"/>
</dbReference>
<dbReference type="Gene3D" id="2.30.29.30">
    <property type="entry name" value="Pleckstrin-homology domain (PH domain)/Phosphotyrosine-binding domain (PTB)"/>
    <property type="match status" value="1"/>
</dbReference>
<dbReference type="GO" id="GO:0005829">
    <property type="term" value="C:cytosol"/>
    <property type="evidence" value="ECO:0007669"/>
    <property type="project" value="TreeGrafter"/>
</dbReference>
<keyword evidence="7" id="KW-0378">Hydrolase</keyword>
<dbReference type="Pfam" id="PF10237">
    <property type="entry name" value="N6-adenineMlase"/>
    <property type="match status" value="1"/>
</dbReference>
<dbReference type="Gene3D" id="3.90.190.10">
    <property type="entry name" value="Protein tyrosine phosphatase superfamily"/>
    <property type="match status" value="1"/>
</dbReference>
<dbReference type="PROSITE" id="PS50191">
    <property type="entry name" value="CRAL_TRIO"/>
    <property type="match status" value="1"/>
</dbReference>
<evidence type="ECO:0000256" key="7">
    <source>
        <dbReference type="ARBA" id="ARBA00022801"/>
    </source>
</evidence>
<dbReference type="SUPFAM" id="SSF49562">
    <property type="entry name" value="C2 domain (Calcium/lipid-binding domain, CaLB)"/>
    <property type="match status" value="1"/>
</dbReference>
<dbReference type="GO" id="GO:0006629">
    <property type="term" value="P:lipid metabolic process"/>
    <property type="evidence" value="ECO:0007669"/>
    <property type="project" value="UniProtKB-KW"/>
</dbReference>
<feature type="region of interest" description="Disordered" evidence="11">
    <location>
        <begin position="14"/>
        <end position="135"/>
    </location>
</feature>
<reference evidence="17" key="1">
    <citation type="submission" date="2021-12" db="EMBL/GenBank/DDBJ databases">
        <title>Prjna785345.</title>
        <authorList>
            <person name="Rujirawat T."/>
            <person name="Krajaejun T."/>
        </authorList>
    </citation>
    <scope>NUCLEOTIDE SEQUENCE</scope>
    <source>
        <strain evidence="17">Pi057C3</strain>
    </source>
</reference>
<evidence type="ECO:0000256" key="8">
    <source>
        <dbReference type="ARBA" id="ARBA00022912"/>
    </source>
</evidence>
<dbReference type="PANTHER" id="PTHR12305">
    <property type="entry name" value="PHOSPHATASE WITH HOMOLOGY TO TENSIN"/>
    <property type="match status" value="1"/>
</dbReference>
<evidence type="ECO:0008006" key="19">
    <source>
        <dbReference type="Google" id="ProtNLM"/>
    </source>
</evidence>
<feature type="compositionally biased region" description="Low complexity" evidence="11">
    <location>
        <begin position="1393"/>
        <end position="1404"/>
    </location>
</feature>
<feature type="compositionally biased region" description="Acidic residues" evidence="11">
    <location>
        <begin position="1209"/>
        <end position="1222"/>
    </location>
</feature>
<dbReference type="SMART" id="SM00516">
    <property type="entry name" value="SEC14"/>
    <property type="match status" value="1"/>
</dbReference>
<evidence type="ECO:0000256" key="11">
    <source>
        <dbReference type="SAM" id="MobiDB-lite"/>
    </source>
</evidence>